<dbReference type="AlphaFoldDB" id="A0A1J1HZU1"/>
<accession>A0A1J1HZU1</accession>
<keyword evidence="4" id="KW-1185">Reference proteome</keyword>
<sequence>MKSIIVGLFTVLAVVQASVVQVLPSSTASLVRTPSFDSAVVHSARHNGAFSYSTVENHGYAHAVHHQVPVYRTYNLAPQVQQVYYAYQPPVYSVHPSYITNFSGIPFPAPGVISQPPVFGGFPIQAPGVNPQIPIEVASPADNAPIDGQQGSVTSDDDTVSIESA</sequence>
<dbReference type="EMBL" id="CVRI01000021">
    <property type="protein sequence ID" value="CRK91649.1"/>
    <property type="molecule type" value="Genomic_DNA"/>
</dbReference>
<proteinExistence type="predicted"/>
<gene>
    <name evidence="3" type="ORF">CLUMA_CG005299</name>
</gene>
<reference evidence="3 4" key="1">
    <citation type="submission" date="2015-04" db="EMBL/GenBank/DDBJ databases">
        <authorList>
            <person name="Syromyatnikov M.Y."/>
            <person name="Popov V.N."/>
        </authorList>
    </citation>
    <scope>NUCLEOTIDE SEQUENCE [LARGE SCALE GENOMIC DNA]</scope>
</reference>
<feature type="signal peptide" evidence="2">
    <location>
        <begin position="1"/>
        <end position="17"/>
    </location>
</feature>
<organism evidence="3 4">
    <name type="scientific">Clunio marinus</name>
    <dbReference type="NCBI Taxonomy" id="568069"/>
    <lineage>
        <taxon>Eukaryota</taxon>
        <taxon>Metazoa</taxon>
        <taxon>Ecdysozoa</taxon>
        <taxon>Arthropoda</taxon>
        <taxon>Hexapoda</taxon>
        <taxon>Insecta</taxon>
        <taxon>Pterygota</taxon>
        <taxon>Neoptera</taxon>
        <taxon>Endopterygota</taxon>
        <taxon>Diptera</taxon>
        <taxon>Nematocera</taxon>
        <taxon>Chironomoidea</taxon>
        <taxon>Chironomidae</taxon>
        <taxon>Clunio</taxon>
    </lineage>
</organism>
<evidence type="ECO:0000313" key="4">
    <source>
        <dbReference type="Proteomes" id="UP000183832"/>
    </source>
</evidence>
<name>A0A1J1HZU1_9DIPT</name>
<feature type="chain" id="PRO_5012136511" evidence="2">
    <location>
        <begin position="18"/>
        <end position="165"/>
    </location>
</feature>
<feature type="compositionally biased region" description="Acidic residues" evidence="1">
    <location>
        <begin position="155"/>
        <end position="165"/>
    </location>
</feature>
<evidence type="ECO:0000256" key="2">
    <source>
        <dbReference type="SAM" id="SignalP"/>
    </source>
</evidence>
<protein>
    <submittedName>
        <fullName evidence="3">CLUMA_CG005299, isoform A</fullName>
    </submittedName>
</protein>
<keyword evidence="2" id="KW-0732">Signal</keyword>
<evidence type="ECO:0000256" key="1">
    <source>
        <dbReference type="SAM" id="MobiDB-lite"/>
    </source>
</evidence>
<evidence type="ECO:0000313" key="3">
    <source>
        <dbReference type="EMBL" id="CRK91649.1"/>
    </source>
</evidence>
<dbReference type="OrthoDB" id="8250900at2759"/>
<dbReference type="Proteomes" id="UP000183832">
    <property type="component" value="Unassembled WGS sequence"/>
</dbReference>
<feature type="region of interest" description="Disordered" evidence="1">
    <location>
        <begin position="139"/>
        <end position="165"/>
    </location>
</feature>